<dbReference type="WormBase" id="Y16E11A.4">
    <property type="protein sequence ID" value="CE53880"/>
    <property type="gene ID" value="WBGene00305158"/>
</dbReference>
<dbReference type="AGR" id="WB:WBGene00305158"/>
<proteinExistence type="predicted"/>
<keyword evidence="3" id="KW-1185">Reference proteome</keyword>
<evidence type="ECO:0000313" key="4">
    <source>
        <dbReference type="WormBase" id="Y16E11A.4"/>
    </source>
</evidence>
<dbReference type="PANTHER" id="PTHR46308:SF1">
    <property type="entry name" value="MATH DOMAIN-CONTAINING PROTEIN"/>
    <property type="match status" value="1"/>
</dbReference>
<accession>A0A5S9MMJ0</accession>
<evidence type="ECO:0000259" key="1">
    <source>
        <dbReference type="PROSITE" id="PS50144"/>
    </source>
</evidence>
<dbReference type="InterPro" id="IPR008974">
    <property type="entry name" value="TRAF-like"/>
</dbReference>
<sequence length="131" mass="15748">MFNSCKEFKISEAVKNVSRFEDGEQYSTDIEERFNIPWRMEIKKKNGYFEFYLKCEKEECENRKWSIEVEFTLKLVSQNGKRLTKNGQYTFEKPIGNGWPKFISWKELENSPCIENENQKLFLLNHTVKNV</sequence>
<dbReference type="Gene3D" id="2.60.210.10">
    <property type="entry name" value="Apoptosis, Tumor Necrosis Factor Receptor Associated Protein 2, Chain A"/>
    <property type="match status" value="1"/>
</dbReference>
<dbReference type="InParanoid" id="A0A5S9MMJ0"/>
<evidence type="ECO:0000313" key="2">
    <source>
        <dbReference type="EMBL" id="CAA0059173.1"/>
    </source>
</evidence>
<name>A0A5S9MMJ0_CAEEL</name>
<reference evidence="2 3" key="1">
    <citation type="journal article" date="1998" name="Science">
        <title>Genome sequence of the nematode C. elegans: a platform for investigating biology.</title>
        <authorList>
            <consortium name="The C. elegans sequencing consortium"/>
            <person name="Sulson J.E."/>
            <person name="Waterston R."/>
        </authorList>
    </citation>
    <scope>NUCLEOTIDE SEQUENCE [LARGE SCALE GENOMIC DNA]</scope>
    <source>
        <strain evidence="2 3">Bristol N2</strain>
    </source>
</reference>
<dbReference type="EMBL" id="BX284602">
    <property type="protein sequence ID" value="CAA0059173.1"/>
    <property type="molecule type" value="Genomic_DNA"/>
</dbReference>
<dbReference type="PROSITE" id="PS50144">
    <property type="entry name" value="MATH"/>
    <property type="match status" value="1"/>
</dbReference>
<feature type="domain" description="MATH" evidence="1">
    <location>
        <begin position="7"/>
        <end position="131"/>
    </location>
</feature>
<dbReference type="SMART" id="SM00061">
    <property type="entry name" value="MATH"/>
    <property type="match status" value="1"/>
</dbReference>
<dbReference type="SMR" id="A0A5S9MMJ0"/>
<gene>
    <name evidence="2" type="ORF">CELE_Y16E11A.4</name>
    <name evidence="2 4" type="ORF">Y16E11A.4</name>
</gene>
<dbReference type="PANTHER" id="PTHR46308">
    <property type="entry name" value="MATH (MEPRIN-ASSOCIATED TRAF HOMOLOGY) DOMAIN CONTAINING"/>
    <property type="match status" value="1"/>
</dbReference>
<dbReference type="SUPFAM" id="SSF49599">
    <property type="entry name" value="TRAF domain-like"/>
    <property type="match status" value="1"/>
</dbReference>
<protein>
    <submittedName>
        <fullName evidence="2">MATH domain-containing protein</fullName>
    </submittedName>
</protein>
<organism evidence="2 3">
    <name type="scientific">Caenorhabditis elegans</name>
    <dbReference type="NCBI Taxonomy" id="6239"/>
    <lineage>
        <taxon>Eukaryota</taxon>
        <taxon>Metazoa</taxon>
        <taxon>Ecdysozoa</taxon>
        <taxon>Nematoda</taxon>
        <taxon>Chromadorea</taxon>
        <taxon>Rhabditida</taxon>
        <taxon>Rhabditina</taxon>
        <taxon>Rhabditomorpha</taxon>
        <taxon>Rhabditoidea</taxon>
        <taxon>Rhabditidae</taxon>
        <taxon>Peloderinae</taxon>
        <taxon>Caenorhabditis</taxon>
    </lineage>
</organism>
<dbReference type="AlphaFoldDB" id="A0A5S9MMJ0"/>
<dbReference type="Proteomes" id="UP000001940">
    <property type="component" value="Chromosome II"/>
</dbReference>
<dbReference type="InterPro" id="IPR002083">
    <property type="entry name" value="MATH/TRAF_dom"/>
</dbReference>
<dbReference type="CDD" id="cd00121">
    <property type="entry name" value="MATH"/>
    <property type="match status" value="1"/>
</dbReference>
<dbReference type="Pfam" id="PF00917">
    <property type="entry name" value="MATH"/>
    <property type="match status" value="1"/>
</dbReference>
<evidence type="ECO:0000313" key="3">
    <source>
        <dbReference type="Proteomes" id="UP000001940"/>
    </source>
</evidence>